<dbReference type="Gene3D" id="3.40.50.150">
    <property type="entry name" value="Vaccinia Virus protein VP39"/>
    <property type="match status" value="1"/>
</dbReference>
<protein>
    <submittedName>
        <fullName evidence="2">Methyltransferase domain-containing protein</fullName>
    </submittedName>
</protein>
<organism evidence="2 3">
    <name type="scientific">Paenibacillus puldeungensis</name>
    <dbReference type="NCBI Taxonomy" id="696536"/>
    <lineage>
        <taxon>Bacteria</taxon>
        <taxon>Bacillati</taxon>
        <taxon>Bacillota</taxon>
        <taxon>Bacilli</taxon>
        <taxon>Bacillales</taxon>
        <taxon>Paenibacillaceae</taxon>
        <taxon>Paenibacillus</taxon>
    </lineage>
</organism>
<comment type="caution">
    <text evidence="2">The sequence shown here is derived from an EMBL/GenBank/DDBJ whole genome shotgun (WGS) entry which is preliminary data.</text>
</comment>
<dbReference type="Pfam" id="PF08241">
    <property type="entry name" value="Methyltransf_11"/>
    <property type="match status" value="1"/>
</dbReference>
<dbReference type="GO" id="GO:0032259">
    <property type="term" value="P:methylation"/>
    <property type="evidence" value="ECO:0007669"/>
    <property type="project" value="UniProtKB-KW"/>
</dbReference>
<sequence length="215" mass="25433">MYLSPRLYHRFVRPQWSTQKYIHDHIRSMVSLKSRNVLDFGCGTGANCSICDAGYYYGVDPDAQRIEFAKELHPDYDFMVFDEKRIPLADQAIDLILIIAVLHHIPDEQITTYLHEFRRVLKPDGQMMIIEPYLCPQRKLGNWFMQKYDDGEHIRSEDGYLQLFDHGEYKYEVIKRFRKFFFYNELVFTATPTAFPKHDRQASSSLPHLKASVKI</sequence>
<dbReference type="RefSeq" id="WP_379319145.1">
    <property type="nucleotide sequence ID" value="NZ_JBHTLM010000006.1"/>
</dbReference>
<feature type="domain" description="Methyltransferase type 11" evidence="1">
    <location>
        <begin position="38"/>
        <end position="129"/>
    </location>
</feature>
<reference evidence="3" key="1">
    <citation type="journal article" date="2019" name="Int. J. Syst. Evol. Microbiol.">
        <title>The Global Catalogue of Microorganisms (GCM) 10K type strain sequencing project: providing services to taxonomists for standard genome sequencing and annotation.</title>
        <authorList>
            <consortium name="The Broad Institute Genomics Platform"/>
            <consortium name="The Broad Institute Genome Sequencing Center for Infectious Disease"/>
            <person name="Wu L."/>
            <person name="Ma J."/>
        </authorList>
    </citation>
    <scope>NUCLEOTIDE SEQUENCE [LARGE SCALE GENOMIC DNA]</scope>
    <source>
        <strain evidence="3">CCUG 59189</strain>
    </source>
</reference>
<dbReference type="SUPFAM" id="SSF53335">
    <property type="entry name" value="S-adenosyl-L-methionine-dependent methyltransferases"/>
    <property type="match status" value="1"/>
</dbReference>
<evidence type="ECO:0000313" key="3">
    <source>
        <dbReference type="Proteomes" id="UP001597262"/>
    </source>
</evidence>
<dbReference type="InterPro" id="IPR029063">
    <property type="entry name" value="SAM-dependent_MTases_sf"/>
</dbReference>
<evidence type="ECO:0000259" key="1">
    <source>
        <dbReference type="Pfam" id="PF08241"/>
    </source>
</evidence>
<keyword evidence="2" id="KW-0808">Transferase</keyword>
<name>A0ABW3RWL4_9BACL</name>
<evidence type="ECO:0000313" key="2">
    <source>
        <dbReference type="EMBL" id="MFD1176693.1"/>
    </source>
</evidence>
<dbReference type="CDD" id="cd02440">
    <property type="entry name" value="AdoMet_MTases"/>
    <property type="match status" value="1"/>
</dbReference>
<gene>
    <name evidence="2" type="ORF">ACFQ3W_10320</name>
</gene>
<proteinExistence type="predicted"/>
<dbReference type="Proteomes" id="UP001597262">
    <property type="component" value="Unassembled WGS sequence"/>
</dbReference>
<dbReference type="PANTHER" id="PTHR43861">
    <property type="entry name" value="TRANS-ACONITATE 2-METHYLTRANSFERASE-RELATED"/>
    <property type="match status" value="1"/>
</dbReference>
<dbReference type="InterPro" id="IPR013216">
    <property type="entry name" value="Methyltransf_11"/>
</dbReference>
<keyword evidence="3" id="KW-1185">Reference proteome</keyword>
<dbReference type="GO" id="GO:0008168">
    <property type="term" value="F:methyltransferase activity"/>
    <property type="evidence" value="ECO:0007669"/>
    <property type="project" value="UniProtKB-KW"/>
</dbReference>
<dbReference type="EMBL" id="JBHTLM010000006">
    <property type="protein sequence ID" value="MFD1176693.1"/>
    <property type="molecule type" value="Genomic_DNA"/>
</dbReference>
<keyword evidence="2" id="KW-0489">Methyltransferase</keyword>
<accession>A0ABW3RWL4</accession>